<name>A0A9Q3BBX5_9BASI</name>
<sequence length="228" mass="26347">MFLSHSSITFMILVLEKDRKYYKEDSKLLIPQIEHYYSQHEPFGSLSHGVFTNNSIDYCLGLPDPPQCLPLKKPAITICEIVPHAAGVEGLFSVISDIKTKYCNQMHPNMLKMISQIKLHLFQEDRTKMKSTKAKNKEFLADSTEYDHMIGFDFFSSPLELETFEEDVFGKENMEEPSWNDSFIDNSFYFDLCEKENKQVHVGVTNISASDDSIEQQTAIWDPYTMDI</sequence>
<proteinExistence type="predicted"/>
<protein>
    <submittedName>
        <fullName evidence="1">Uncharacterized protein</fullName>
    </submittedName>
</protein>
<comment type="caution">
    <text evidence="1">The sequence shown here is derived from an EMBL/GenBank/DDBJ whole genome shotgun (WGS) entry which is preliminary data.</text>
</comment>
<organism evidence="1 2">
    <name type="scientific">Austropuccinia psidii MF-1</name>
    <dbReference type="NCBI Taxonomy" id="1389203"/>
    <lineage>
        <taxon>Eukaryota</taxon>
        <taxon>Fungi</taxon>
        <taxon>Dikarya</taxon>
        <taxon>Basidiomycota</taxon>
        <taxon>Pucciniomycotina</taxon>
        <taxon>Pucciniomycetes</taxon>
        <taxon>Pucciniales</taxon>
        <taxon>Sphaerophragmiaceae</taxon>
        <taxon>Austropuccinia</taxon>
    </lineage>
</organism>
<accession>A0A9Q3BBX5</accession>
<dbReference type="OrthoDB" id="3226942at2759"/>
<reference evidence="1" key="1">
    <citation type="submission" date="2021-03" db="EMBL/GenBank/DDBJ databases">
        <title>Draft genome sequence of rust myrtle Austropuccinia psidii MF-1, a brazilian biotype.</title>
        <authorList>
            <person name="Quecine M.C."/>
            <person name="Pachon D.M.R."/>
            <person name="Bonatelli M.L."/>
            <person name="Correr F.H."/>
            <person name="Franceschini L.M."/>
            <person name="Leite T.F."/>
            <person name="Margarido G.R.A."/>
            <person name="Almeida C.A."/>
            <person name="Ferrarezi J.A."/>
            <person name="Labate C.A."/>
        </authorList>
    </citation>
    <scope>NUCLEOTIDE SEQUENCE</scope>
    <source>
        <strain evidence="1">MF-1</strain>
    </source>
</reference>
<dbReference type="Proteomes" id="UP000765509">
    <property type="component" value="Unassembled WGS sequence"/>
</dbReference>
<evidence type="ECO:0000313" key="2">
    <source>
        <dbReference type="Proteomes" id="UP000765509"/>
    </source>
</evidence>
<keyword evidence="2" id="KW-1185">Reference proteome</keyword>
<dbReference type="AlphaFoldDB" id="A0A9Q3BBX5"/>
<dbReference type="EMBL" id="AVOT02000317">
    <property type="protein sequence ID" value="MBW0462272.1"/>
    <property type="molecule type" value="Genomic_DNA"/>
</dbReference>
<gene>
    <name evidence="1" type="ORF">O181_001987</name>
</gene>
<evidence type="ECO:0000313" key="1">
    <source>
        <dbReference type="EMBL" id="MBW0462272.1"/>
    </source>
</evidence>